<reference evidence="2 3" key="1">
    <citation type="journal article" date="2020" name="ISME J.">
        <title>Comparative genomics reveals insights into cyanobacterial evolution and habitat adaptation.</title>
        <authorList>
            <person name="Chen M.Y."/>
            <person name="Teng W.K."/>
            <person name="Zhao L."/>
            <person name="Hu C.X."/>
            <person name="Zhou Y.K."/>
            <person name="Han B.P."/>
            <person name="Song L.R."/>
            <person name="Shu W.S."/>
        </authorList>
    </citation>
    <scope>NUCLEOTIDE SEQUENCE [LARGE SCALE GENOMIC DNA]</scope>
    <source>
        <strain evidence="2 3">FACHB-288</strain>
    </source>
</reference>
<evidence type="ECO:0000256" key="1">
    <source>
        <dbReference type="SAM" id="SignalP"/>
    </source>
</evidence>
<dbReference type="RefSeq" id="WP_190549365.1">
    <property type="nucleotide sequence ID" value="NZ_CAWPNO010000100.1"/>
</dbReference>
<protein>
    <submittedName>
        <fullName evidence="2">Uncharacterized protein</fullName>
    </submittedName>
</protein>
<keyword evidence="3" id="KW-1185">Reference proteome</keyword>
<sequence>MKKTLLIATTLMALAIPAHASQINQGSQDNQAKMSQQGEKIEGTTNQACRQRIVNGRKVWYCW</sequence>
<organism evidence="2 3">
    <name type="scientific">Calothrix parietina FACHB-288</name>
    <dbReference type="NCBI Taxonomy" id="2692896"/>
    <lineage>
        <taxon>Bacteria</taxon>
        <taxon>Bacillati</taxon>
        <taxon>Cyanobacteriota</taxon>
        <taxon>Cyanophyceae</taxon>
        <taxon>Nostocales</taxon>
        <taxon>Calotrichaceae</taxon>
        <taxon>Calothrix</taxon>
    </lineage>
</organism>
<feature type="signal peptide" evidence="1">
    <location>
        <begin position="1"/>
        <end position="20"/>
    </location>
</feature>
<name>A0ABR8AI54_9CYAN</name>
<dbReference type="EMBL" id="JACJQH010000064">
    <property type="protein sequence ID" value="MBD2199638.1"/>
    <property type="molecule type" value="Genomic_DNA"/>
</dbReference>
<accession>A0ABR8AI54</accession>
<feature type="chain" id="PRO_5045833048" evidence="1">
    <location>
        <begin position="21"/>
        <end position="63"/>
    </location>
</feature>
<proteinExistence type="predicted"/>
<dbReference type="Proteomes" id="UP000658514">
    <property type="component" value="Unassembled WGS sequence"/>
</dbReference>
<evidence type="ECO:0000313" key="2">
    <source>
        <dbReference type="EMBL" id="MBD2199638.1"/>
    </source>
</evidence>
<evidence type="ECO:0000313" key="3">
    <source>
        <dbReference type="Proteomes" id="UP000658514"/>
    </source>
</evidence>
<gene>
    <name evidence="2" type="ORF">H6G24_29900</name>
</gene>
<keyword evidence="1" id="KW-0732">Signal</keyword>
<comment type="caution">
    <text evidence="2">The sequence shown here is derived from an EMBL/GenBank/DDBJ whole genome shotgun (WGS) entry which is preliminary data.</text>
</comment>